<feature type="region of interest" description="Disordered" evidence="1">
    <location>
        <begin position="53"/>
        <end position="96"/>
    </location>
</feature>
<dbReference type="RefSeq" id="WP_154424447.1">
    <property type="nucleotide sequence ID" value="NZ_VUNN01000002.1"/>
</dbReference>
<dbReference type="Gene3D" id="2.40.160.20">
    <property type="match status" value="1"/>
</dbReference>
<gene>
    <name evidence="3" type="ORF">FYJ80_01975</name>
</gene>
<accession>A0A7X2PAW4</accession>
<keyword evidence="2" id="KW-0472">Membrane</keyword>
<feature type="compositionally biased region" description="Basic and acidic residues" evidence="1">
    <location>
        <begin position="82"/>
        <end position="96"/>
    </location>
</feature>
<dbReference type="InterPro" id="IPR011250">
    <property type="entry name" value="OMP/PagP_B-barrel"/>
</dbReference>
<sequence length="445" mass="49227">MEDNKKKIAIVALVVFTVFAIAAITVIIYLNTKLNIKETNIEEPQVITSEVKKVEETKPTSSKSTNATAHTVPTTPTAPKVAVKEEATSSKTEEAKPVIEKKAEQEVVVDTPPAIVEEIKDPNYEDFKFVQNLDIYGYNCVVTSTDGMTTITYPSELVPVDFLLYVAKEVAEAYPEECSYVTFALDKDLIILSYPTTFTEFDTWLYLDVLAADIPIFASWLYDGTYESVKVDEAPQEVYETAVPAEAVAESKPVEIPYEPATPLPTAQVISSVDTTELKEDEQNTEVIEKVADNKSIALSGYVSGGYVGSYVDKLSNGITLGLGLELENLVTFDKLSVGLGLDVGLELFDYYNNIHTDLTLNARYFINQKLSVAGKVGARLLFDENPNSGIFSIGKYNAHFGLVLGADVRYMFSKHMGFGLDLRYSYLLDFGHRAEAKAYFSFTF</sequence>
<keyword evidence="4" id="KW-1185">Reference proteome</keyword>
<evidence type="ECO:0000256" key="1">
    <source>
        <dbReference type="SAM" id="MobiDB-lite"/>
    </source>
</evidence>
<evidence type="ECO:0000256" key="2">
    <source>
        <dbReference type="SAM" id="Phobius"/>
    </source>
</evidence>
<dbReference type="Proteomes" id="UP000460549">
    <property type="component" value="Unassembled WGS sequence"/>
</dbReference>
<proteinExistence type="predicted"/>
<keyword evidence="2" id="KW-0812">Transmembrane</keyword>
<dbReference type="SUPFAM" id="SSF56925">
    <property type="entry name" value="OMPA-like"/>
    <property type="match status" value="1"/>
</dbReference>
<reference evidence="3 4" key="1">
    <citation type="submission" date="2019-08" db="EMBL/GenBank/DDBJ databases">
        <title>In-depth cultivation of the pig gut microbiome towards novel bacterial diversity and tailored functional studies.</title>
        <authorList>
            <person name="Wylensek D."/>
            <person name="Hitch T.C.A."/>
            <person name="Clavel T."/>
        </authorList>
    </citation>
    <scope>NUCLEOTIDE SEQUENCE [LARGE SCALE GENOMIC DNA]</scope>
    <source>
        <strain evidence="3 4">NM-380-WT-3C1</strain>
    </source>
</reference>
<evidence type="ECO:0008006" key="5">
    <source>
        <dbReference type="Google" id="ProtNLM"/>
    </source>
</evidence>
<organism evidence="3 4">
    <name type="scientific">Bullifex porci</name>
    <dbReference type="NCBI Taxonomy" id="2606638"/>
    <lineage>
        <taxon>Bacteria</taxon>
        <taxon>Pseudomonadati</taxon>
        <taxon>Spirochaetota</taxon>
        <taxon>Spirochaetia</taxon>
        <taxon>Spirochaetales</taxon>
        <taxon>Spirochaetaceae</taxon>
        <taxon>Bullifex</taxon>
    </lineage>
</organism>
<dbReference type="AlphaFoldDB" id="A0A7X2PAW4"/>
<comment type="caution">
    <text evidence="3">The sequence shown here is derived from an EMBL/GenBank/DDBJ whole genome shotgun (WGS) entry which is preliminary data.</text>
</comment>
<feature type="compositionally biased region" description="Low complexity" evidence="1">
    <location>
        <begin position="65"/>
        <end position="81"/>
    </location>
</feature>
<keyword evidence="2" id="KW-1133">Transmembrane helix</keyword>
<evidence type="ECO:0000313" key="3">
    <source>
        <dbReference type="EMBL" id="MSU05550.1"/>
    </source>
</evidence>
<protein>
    <recommendedName>
        <fullName evidence="5">Outer membrane protein beta-barrel domain-containing protein</fullName>
    </recommendedName>
</protein>
<evidence type="ECO:0000313" key="4">
    <source>
        <dbReference type="Proteomes" id="UP000460549"/>
    </source>
</evidence>
<dbReference type="EMBL" id="VUNN01000002">
    <property type="protein sequence ID" value="MSU05550.1"/>
    <property type="molecule type" value="Genomic_DNA"/>
</dbReference>
<feature type="transmembrane region" description="Helical" evidence="2">
    <location>
        <begin position="7"/>
        <end position="30"/>
    </location>
</feature>
<name>A0A7X2PAW4_9SPIO</name>